<reference evidence="4" key="1">
    <citation type="submission" date="2020-02" db="EMBL/GenBank/DDBJ databases">
        <authorList>
            <person name="Meier V. D."/>
        </authorList>
    </citation>
    <scope>NUCLEOTIDE SEQUENCE</scope>
    <source>
        <strain evidence="4">AVDCRST_MAG07</strain>
    </source>
</reference>
<evidence type="ECO:0000259" key="3">
    <source>
        <dbReference type="Pfam" id="PF13539"/>
    </source>
</evidence>
<feature type="domain" description="Peptidase M15C" evidence="3">
    <location>
        <begin position="345"/>
        <end position="401"/>
    </location>
</feature>
<evidence type="ECO:0000256" key="1">
    <source>
        <dbReference type="SAM" id="MobiDB-lite"/>
    </source>
</evidence>
<feature type="signal peptide" evidence="2">
    <location>
        <begin position="1"/>
        <end position="19"/>
    </location>
</feature>
<proteinExistence type="predicted"/>
<dbReference type="AlphaFoldDB" id="A0A6J4ME02"/>
<evidence type="ECO:0000313" key="4">
    <source>
        <dbReference type="EMBL" id="CAA9356846.1"/>
    </source>
</evidence>
<dbReference type="Pfam" id="PF13539">
    <property type="entry name" value="Peptidase_M15_4"/>
    <property type="match status" value="1"/>
</dbReference>
<feature type="compositionally biased region" description="Low complexity" evidence="1">
    <location>
        <begin position="40"/>
        <end position="58"/>
    </location>
</feature>
<evidence type="ECO:0000256" key="2">
    <source>
        <dbReference type="SAM" id="SignalP"/>
    </source>
</evidence>
<dbReference type="SUPFAM" id="SSF55166">
    <property type="entry name" value="Hedgehog/DD-peptidase"/>
    <property type="match status" value="1"/>
</dbReference>
<dbReference type="EMBL" id="CADCUB010000164">
    <property type="protein sequence ID" value="CAA9356846.1"/>
    <property type="molecule type" value="Genomic_DNA"/>
</dbReference>
<organism evidence="4">
    <name type="scientific">uncultured Frankineae bacterium</name>
    <dbReference type="NCBI Taxonomy" id="437475"/>
    <lineage>
        <taxon>Bacteria</taxon>
        <taxon>Bacillati</taxon>
        <taxon>Actinomycetota</taxon>
        <taxon>Actinomycetes</taxon>
        <taxon>Frankiales</taxon>
        <taxon>environmental samples</taxon>
    </lineage>
</organism>
<feature type="region of interest" description="Disordered" evidence="1">
    <location>
        <begin position="20"/>
        <end position="70"/>
    </location>
</feature>
<protein>
    <recommendedName>
        <fullName evidence="3">Peptidase M15C domain-containing protein</fullName>
    </recommendedName>
</protein>
<name>A0A6J4ME02_9ACTN</name>
<dbReference type="GO" id="GO:0008233">
    <property type="term" value="F:peptidase activity"/>
    <property type="evidence" value="ECO:0007669"/>
    <property type="project" value="InterPro"/>
</dbReference>
<dbReference type="Gene3D" id="3.30.1380.10">
    <property type="match status" value="1"/>
</dbReference>
<dbReference type="InterPro" id="IPR009045">
    <property type="entry name" value="Zn_M74/Hedgehog-like"/>
</dbReference>
<accession>A0A6J4ME02</accession>
<keyword evidence="2" id="KW-0732">Signal</keyword>
<dbReference type="InterPro" id="IPR039561">
    <property type="entry name" value="Peptidase_M15C"/>
</dbReference>
<gene>
    <name evidence="4" type="ORF">AVDCRST_MAG07-3436</name>
</gene>
<sequence length="411" mass="42291">MAAALLSAVLGLTACSAGGAARGDEGLRATSSPGPPSASPVPDATAAPPPGAGASPSAVAPPPAGTGTSPAAVAALRERREADVLVVSPAPLPAAVRERLSALSRPGGIEVFRAGTAVLGGAAVRTVGVDPSSFRAWTADATAESDPVWRAVARGEAVASHEVATARRLGLGSDLSLQGAGSAAASMRLGALATTGIPRADLVLDAERARRLGLPEASAALLEAPEGVDPVGFAAQVREVAGQAAVDLLDVPAPVARLTGGSAAEELGAFSYRYFADGTIEPDARWVRDNIRTETVPVMGRVTCHRLMLPQLRGALTEVVDAGLAGTLKTYSGCYVPRFIERNPARSISLHTWGIAIDMDAATNYRGIRGTMDSRVVEIFKRWGFRWGGDWRYTDPMHFELGTLLTAPPAG</sequence>
<feature type="chain" id="PRO_5038516872" description="Peptidase M15C domain-containing protein" evidence="2">
    <location>
        <begin position="20"/>
        <end position="411"/>
    </location>
</feature>